<sequence length="980" mass="111155">MANQVVEKGSDPRSLITTLDWKNFIDSQWKDANYKRRAIASLIQAVYLLELDRQENRTQENSLAPEFWIAFKYKPTQILTDERDGSIFGAIFEWDRFAALSEFKPFKPIGAPRAVLALRGTLIRWPTMRRDFEDDFRFVAWESLKDSVRFKVATDAVKSVSDTYGSRNVCIAGHSLGAGLGLQVGKELAKERINVETHVFNPPAVSLAMSLGHIGEKAEYVLNRIKYMLPSGTEAQVSNNVDDTYIIRWRKKMIHRLSCFMDAGLGTRKWAPHIYVNKNDWISYFYIHTHGTKEMDPTFEQNEAKLFVVSMEDQKFLEAHGLKQWWSNDGNHNNKLVIAEVKSLNTGTPFQVVFFYYPRYVSLVTSCINIREATDYVCSILKCMPRHISGKAQTNNDGEVSSGIGLVGWIPSLSGLKDTGYWVCKWIPRMYVYSNGGTEEKMVGKDNIDPEDGQITPKLLIFSKEQLTFLASHGLEQWWPNAVELQKTICDGKLISRKVKSLYTAGTPWEVTKGSNLSFISLAMYVGEKEEFILKCNRLKSMFPSSNDAQVCSDEGKISGIGLKGWIPQLSCLKDAAYWVWKRVPHRYANKNCGTEEKEVDKKENVDCSNAKIISKSSMKFLATHGLEQWWPNDAELWKIIYDGKLVSKKIKSLYTNTPWEVTKGSNLSFLSLVMCVREKEEFIMKFNSLKSMIPSSSEAQVCNNEGKISDVGLRGWIPQLSCLKDAAYWVWKCVPHQYVNKNCDIKEKENVVCANARITPKVCVVSKEQMFLTTHGLEQWWPSDANFQQTLQDSNLISRKIRSLYTETSWEVTQRLNPLTSHPICFGNIGEKEEFAWKWNIVKSAILSNSETQASNDYNNNTPYVPLKSWMPPLLSFKDASFAVVKKASPMLNLSFVSPVTSHGNNEEKDNFVSSSETQVSNDSNKTSCEGLKNWIPSLSGMKDAALGIGKLVPYLYANKSDVGIGEKMVDKENKGPLQ</sequence>
<accession>A0AAV0YLD2</accession>
<keyword evidence="3" id="KW-1185">Reference proteome</keyword>
<feature type="compositionally biased region" description="Polar residues" evidence="1">
    <location>
        <begin position="913"/>
        <end position="927"/>
    </location>
</feature>
<dbReference type="AlphaFoldDB" id="A0AAV0YLD2"/>
<evidence type="ECO:0000313" key="3">
    <source>
        <dbReference type="Proteomes" id="UP001157006"/>
    </source>
</evidence>
<organism evidence="2 3">
    <name type="scientific">Vicia faba</name>
    <name type="common">Broad bean</name>
    <name type="synonym">Faba vulgaris</name>
    <dbReference type="NCBI Taxonomy" id="3906"/>
    <lineage>
        <taxon>Eukaryota</taxon>
        <taxon>Viridiplantae</taxon>
        <taxon>Streptophyta</taxon>
        <taxon>Embryophyta</taxon>
        <taxon>Tracheophyta</taxon>
        <taxon>Spermatophyta</taxon>
        <taxon>Magnoliopsida</taxon>
        <taxon>eudicotyledons</taxon>
        <taxon>Gunneridae</taxon>
        <taxon>Pentapetalae</taxon>
        <taxon>rosids</taxon>
        <taxon>fabids</taxon>
        <taxon>Fabales</taxon>
        <taxon>Fabaceae</taxon>
        <taxon>Papilionoideae</taxon>
        <taxon>50 kb inversion clade</taxon>
        <taxon>NPAAA clade</taxon>
        <taxon>Hologalegina</taxon>
        <taxon>IRL clade</taxon>
        <taxon>Fabeae</taxon>
        <taxon>Vicia</taxon>
    </lineage>
</organism>
<dbReference type="PANTHER" id="PTHR31479">
    <property type="entry name" value="ALPHA/BETA-HYDROLASES SUPERFAMILY PROTEIN"/>
    <property type="match status" value="1"/>
</dbReference>
<gene>
    <name evidence="2" type="ORF">VFH_I269760</name>
</gene>
<dbReference type="PANTHER" id="PTHR31479:SF3">
    <property type="entry name" value="ALPHA_BETA-HYDROLASES SUPERFAMILY PROTEIN"/>
    <property type="match status" value="1"/>
</dbReference>
<reference evidence="2 3" key="1">
    <citation type="submission" date="2023-01" db="EMBL/GenBank/DDBJ databases">
        <authorList>
            <person name="Kreplak J."/>
        </authorList>
    </citation>
    <scope>NUCLEOTIDE SEQUENCE [LARGE SCALE GENOMIC DNA]</scope>
</reference>
<dbReference type="InterPro" id="IPR029058">
    <property type="entry name" value="AB_hydrolase_fold"/>
</dbReference>
<dbReference type="SUPFAM" id="SSF53474">
    <property type="entry name" value="alpha/beta-Hydrolases"/>
    <property type="match status" value="1"/>
</dbReference>
<proteinExistence type="predicted"/>
<dbReference type="Gene3D" id="3.40.50.1820">
    <property type="entry name" value="alpha/beta hydrolase"/>
    <property type="match status" value="1"/>
</dbReference>
<evidence type="ECO:0000256" key="1">
    <source>
        <dbReference type="SAM" id="MobiDB-lite"/>
    </source>
</evidence>
<dbReference type="Proteomes" id="UP001157006">
    <property type="component" value="Chromosome 1L"/>
</dbReference>
<feature type="region of interest" description="Disordered" evidence="1">
    <location>
        <begin position="904"/>
        <end position="927"/>
    </location>
</feature>
<dbReference type="EMBL" id="OX451736">
    <property type="protein sequence ID" value="CAI8586776.1"/>
    <property type="molecule type" value="Genomic_DNA"/>
</dbReference>
<name>A0AAV0YLD2_VICFA</name>
<evidence type="ECO:0008006" key="4">
    <source>
        <dbReference type="Google" id="ProtNLM"/>
    </source>
</evidence>
<evidence type="ECO:0000313" key="2">
    <source>
        <dbReference type="EMBL" id="CAI8586776.1"/>
    </source>
</evidence>
<protein>
    <recommendedName>
        <fullName evidence="4">GDSL esterase/lipase</fullName>
    </recommendedName>
</protein>